<dbReference type="eggNOG" id="KOG4064">
    <property type="taxonomic scope" value="Eukaryota"/>
</dbReference>
<keyword evidence="7" id="KW-0883">Thioether bond</keyword>
<protein>
    <recommendedName>
        <fullName evidence="2 9">Cysteine dioxygenase</fullName>
        <ecNumber evidence="2 9">1.13.11.20</ecNumber>
    </recommendedName>
</protein>
<reference evidence="10 11" key="1">
    <citation type="journal article" date="2012" name="Eukaryot. Cell">
        <title>Draft genome sequence of Wickerhamomyces ciferrii NRRL Y-1031 F-60-10.</title>
        <authorList>
            <person name="Schneider J."/>
            <person name="Andrea H."/>
            <person name="Blom J."/>
            <person name="Jaenicke S."/>
            <person name="Ruckert C."/>
            <person name="Schorsch C."/>
            <person name="Szczepanowski R."/>
            <person name="Farwick M."/>
            <person name="Goesmann A."/>
            <person name="Puhler A."/>
            <person name="Schaffer S."/>
            <person name="Tauch A."/>
            <person name="Kohler T."/>
            <person name="Brinkrolf K."/>
        </authorList>
    </citation>
    <scope>NUCLEOTIDE SEQUENCE [LARGE SCALE GENOMIC DNA]</scope>
    <source>
        <strain evidence="11">ATCC 14091 / BCRC 22168 / CBS 111 / JCM 3599 / NBRC 0793 / NRRL Y-1031 F-60-10</strain>
    </source>
</reference>
<evidence type="ECO:0000256" key="8">
    <source>
        <dbReference type="PIRSR" id="PIRSR610300-51"/>
    </source>
</evidence>
<evidence type="ECO:0000256" key="6">
    <source>
        <dbReference type="ARBA" id="ARBA00023004"/>
    </source>
</evidence>
<dbReference type="AlphaFoldDB" id="K0KVH5"/>
<dbReference type="Gene3D" id="2.60.120.10">
    <property type="entry name" value="Jelly Rolls"/>
    <property type="match status" value="1"/>
</dbReference>
<name>K0KVH5_WICCF</name>
<dbReference type="CDD" id="cd10548">
    <property type="entry name" value="cupin_CDO"/>
    <property type="match status" value="1"/>
</dbReference>
<evidence type="ECO:0000256" key="9">
    <source>
        <dbReference type="RuleBase" id="RU366010"/>
    </source>
</evidence>
<evidence type="ECO:0000256" key="1">
    <source>
        <dbReference type="ARBA" id="ARBA00006622"/>
    </source>
</evidence>
<dbReference type="PANTHER" id="PTHR12918">
    <property type="entry name" value="CYSTEINE DIOXYGENASE"/>
    <property type="match status" value="1"/>
</dbReference>
<evidence type="ECO:0000256" key="2">
    <source>
        <dbReference type="ARBA" id="ARBA00013133"/>
    </source>
</evidence>
<evidence type="ECO:0000313" key="11">
    <source>
        <dbReference type="Proteomes" id="UP000009328"/>
    </source>
</evidence>
<dbReference type="PANTHER" id="PTHR12918:SF1">
    <property type="entry name" value="CYSTEINE DIOXYGENASE TYPE 1"/>
    <property type="match status" value="1"/>
</dbReference>
<dbReference type="Proteomes" id="UP000009328">
    <property type="component" value="Unassembled WGS sequence"/>
</dbReference>
<feature type="binding site" evidence="8">
    <location>
        <position position="176"/>
    </location>
    <ligand>
        <name>Fe cation</name>
        <dbReference type="ChEBI" id="CHEBI:24875"/>
        <note>catalytic</note>
    </ligand>
</feature>
<feature type="binding site" evidence="8">
    <location>
        <position position="121"/>
    </location>
    <ligand>
        <name>Fe cation</name>
        <dbReference type="ChEBI" id="CHEBI:24875"/>
        <note>catalytic</note>
    </ligand>
</feature>
<dbReference type="SUPFAM" id="SSF51182">
    <property type="entry name" value="RmlC-like cupins"/>
    <property type="match status" value="1"/>
</dbReference>
<dbReference type="GO" id="GO:0019448">
    <property type="term" value="P:L-cysteine catabolic process"/>
    <property type="evidence" value="ECO:0007669"/>
    <property type="project" value="TreeGrafter"/>
</dbReference>
<keyword evidence="5 9" id="KW-0560">Oxidoreductase</keyword>
<comment type="catalytic activity">
    <reaction evidence="9">
        <text>L-cysteine + O2 = 3-sulfino-L-alanine + H(+)</text>
        <dbReference type="Rhea" id="RHEA:20441"/>
        <dbReference type="ChEBI" id="CHEBI:15378"/>
        <dbReference type="ChEBI" id="CHEBI:15379"/>
        <dbReference type="ChEBI" id="CHEBI:35235"/>
        <dbReference type="ChEBI" id="CHEBI:61085"/>
        <dbReference type="EC" id="1.13.11.20"/>
    </reaction>
</comment>
<keyword evidence="4 9" id="KW-0223">Dioxygenase</keyword>
<comment type="cofactor">
    <cofactor evidence="9">
        <name>Fe cation</name>
        <dbReference type="ChEBI" id="CHEBI:24875"/>
    </cofactor>
    <text evidence="9">Binds 1 Fe cation per subunit.</text>
</comment>
<feature type="binding site" evidence="8">
    <location>
        <position position="123"/>
    </location>
    <ligand>
        <name>Fe cation</name>
        <dbReference type="ChEBI" id="CHEBI:24875"/>
        <note>catalytic</note>
    </ligand>
</feature>
<comment type="caution">
    <text evidence="10">The sequence shown here is derived from an EMBL/GenBank/DDBJ whole genome shotgun (WGS) entry which is preliminary data.</text>
</comment>
<evidence type="ECO:0000256" key="7">
    <source>
        <dbReference type="PIRSR" id="PIRSR610300-50"/>
    </source>
</evidence>
<keyword evidence="3 8" id="KW-0479">Metal-binding</keyword>
<dbReference type="EMBL" id="CAIF01000217">
    <property type="protein sequence ID" value="CCH45927.1"/>
    <property type="molecule type" value="Genomic_DNA"/>
</dbReference>
<evidence type="ECO:0000256" key="3">
    <source>
        <dbReference type="ARBA" id="ARBA00022723"/>
    </source>
</evidence>
<dbReference type="GO" id="GO:0008198">
    <property type="term" value="F:ferrous iron binding"/>
    <property type="evidence" value="ECO:0007669"/>
    <property type="project" value="TreeGrafter"/>
</dbReference>
<sequence>MIRTSLSSLTRCSRFSLCQRFNNVTRSYSTSFEFELFKNNSLKSLIQDIKTSLPMEGIQEPTKTKQILNLLRMYDTNESDWNQYVTRTPNQSYTRNLVEIINNHSKLLVLVWEPGKNSKIHPHPNTDCFVKVLKGSLQEDLYDMDVLHKEKTLIPKRQTTLPENSVAFITDSHGCHKINNKTKDIAISLHLYVPQDKIKGLPDDSHQPIKENKEC</sequence>
<evidence type="ECO:0000256" key="5">
    <source>
        <dbReference type="ARBA" id="ARBA00023002"/>
    </source>
</evidence>
<keyword evidence="6 8" id="KW-0408">Iron</keyword>
<dbReference type="InterPro" id="IPR011051">
    <property type="entry name" value="RmlC_Cupin_sf"/>
</dbReference>
<evidence type="ECO:0000313" key="10">
    <source>
        <dbReference type="EMBL" id="CCH45927.1"/>
    </source>
</evidence>
<proteinExistence type="inferred from homology"/>
<gene>
    <name evidence="10" type="primary">CDO1</name>
    <name evidence="10" type="ORF">BN7_5514</name>
</gene>
<dbReference type="STRING" id="1206466.K0KVH5"/>
<comment type="similarity">
    <text evidence="1 9">Belongs to the cysteine dioxygenase family.</text>
</comment>
<dbReference type="EC" id="1.13.11.20" evidence="2 9"/>
<accession>K0KVH5</accession>
<dbReference type="InterPro" id="IPR014710">
    <property type="entry name" value="RmlC-like_jellyroll"/>
</dbReference>
<dbReference type="GO" id="GO:0017172">
    <property type="term" value="F:cysteine dioxygenase activity"/>
    <property type="evidence" value="ECO:0007669"/>
    <property type="project" value="UniProtKB-UniRule"/>
</dbReference>
<feature type="cross-link" description="3'-(S-cysteinyl)-tyrosine (Cys-Tyr)" evidence="7">
    <location>
        <begin position="128"/>
        <end position="192"/>
    </location>
</feature>
<dbReference type="InterPro" id="IPR010300">
    <property type="entry name" value="CDO_1"/>
</dbReference>
<dbReference type="HOGENOM" id="CLU_079443_4_2_1"/>
<dbReference type="InParanoid" id="K0KVH5"/>
<organism evidence="10 11">
    <name type="scientific">Wickerhamomyces ciferrii (strain ATCC 14091 / BCRC 22168 / CBS 111 / JCM 3599 / NBRC 0793 / NRRL Y-1031 F-60-10)</name>
    <name type="common">Yeast</name>
    <name type="synonym">Pichia ciferrii</name>
    <dbReference type="NCBI Taxonomy" id="1206466"/>
    <lineage>
        <taxon>Eukaryota</taxon>
        <taxon>Fungi</taxon>
        <taxon>Dikarya</taxon>
        <taxon>Ascomycota</taxon>
        <taxon>Saccharomycotina</taxon>
        <taxon>Saccharomycetes</taxon>
        <taxon>Phaffomycetales</taxon>
        <taxon>Wickerhamomycetaceae</taxon>
        <taxon>Wickerhamomyces</taxon>
    </lineage>
</organism>
<dbReference type="Pfam" id="PF05995">
    <property type="entry name" value="CDO_I"/>
    <property type="match status" value="1"/>
</dbReference>
<keyword evidence="11" id="KW-1185">Reference proteome</keyword>
<evidence type="ECO:0000256" key="4">
    <source>
        <dbReference type="ARBA" id="ARBA00022964"/>
    </source>
</evidence>